<dbReference type="Gene3D" id="1.25.40.20">
    <property type="entry name" value="Ankyrin repeat-containing domain"/>
    <property type="match status" value="1"/>
</dbReference>
<organism evidence="2 3">
    <name type="scientific">Plakobranchus ocellatus</name>
    <dbReference type="NCBI Taxonomy" id="259542"/>
    <lineage>
        <taxon>Eukaryota</taxon>
        <taxon>Metazoa</taxon>
        <taxon>Spiralia</taxon>
        <taxon>Lophotrochozoa</taxon>
        <taxon>Mollusca</taxon>
        <taxon>Gastropoda</taxon>
        <taxon>Heterobranchia</taxon>
        <taxon>Euthyneura</taxon>
        <taxon>Panpulmonata</taxon>
        <taxon>Sacoglossa</taxon>
        <taxon>Placobranchoidea</taxon>
        <taxon>Plakobranchidae</taxon>
        <taxon>Plakobranchus</taxon>
    </lineage>
</organism>
<proteinExistence type="predicted"/>
<feature type="region of interest" description="Disordered" evidence="1">
    <location>
        <begin position="236"/>
        <end position="257"/>
    </location>
</feature>
<evidence type="ECO:0000313" key="3">
    <source>
        <dbReference type="Proteomes" id="UP000735302"/>
    </source>
</evidence>
<dbReference type="InterPro" id="IPR036770">
    <property type="entry name" value="Ankyrin_rpt-contain_sf"/>
</dbReference>
<gene>
    <name evidence="2" type="ORF">PoB_002515300</name>
</gene>
<dbReference type="EMBL" id="BLXT01002861">
    <property type="protein sequence ID" value="GFN98647.1"/>
    <property type="molecule type" value="Genomic_DNA"/>
</dbReference>
<accession>A0AAV3ZW26</accession>
<keyword evidence="3" id="KW-1185">Reference proteome</keyword>
<reference evidence="2 3" key="1">
    <citation type="journal article" date="2021" name="Elife">
        <title>Chloroplast acquisition without the gene transfer in kleptoplastic sea slugs, Plakobranchus ocellatus.</title>
        <authorList>
            <person name="Maeda T."/>
            <person name="Takahashi S."/>
            <person name="Yoshida T."/>
            <person name="Shimamura S."/>
            <person name="Takaki Y."/>
            <person name="Nagai Y."/>
            <person name="Toyoda A."/>
            <person name="Suzuki Y."/>
            <person name="Arimoto A."/>
            <person name="Ishii H."/>
            <person name="Satoh N."/>
            <person name="Nishiyama T."/>
            <person name="Hasebe M."/>
            <person name="Maruyama T."/>
            <person name="Minagawa J."/>
            <person name="Obokata J."/>
            <person name="Shigenobu S."/>
        </authorList>
    </citation>
    <scope>NUCLEOTIDE SEQUENCE [LARGE SCALE GENOMIC DNA]</scope>
</reference>
<dbReference type="Proteomes" id="UP000735302">
    <property type="component" value="Unassembled WGS sequence"/>
</dbReference>
<dbReference type="SUPFAM" id="SSF48403">
    <property type="entry name" value="Ankyrin repeat"/>
    <property type="match status" value="1"/>
</dbReference>
<dbReference type="AlphaFoldDB" id="A0AAV3ZW26"/>
<evidence type="ECO:0000313" key="2">
    <source>
        <dbReference type="EMBL" id="GFN98647.1"/>
    </source>
</evidence>
<evidence type="ECO:0000256" key="1">
    <source>
        <dbReference type="SAM" id="MobiDB-lite"/>
    </source>
</evidence>
<comment type="caution">
    <text evidence="2">The sequence shown here is derived from an EMBL/GenBank/DDBJ whole genome shotgun (WGS) entry which is preliminary data.</text>
</comment>
<name>A0AAV3ZW26_9GAST</name>
<sequence>MSDPRGLLQALQDGIMHGSPESAAQACRHLDTAQAEGLLPLIESHRLKGANDSLLHLAALFQQDNRAADLLRILARLCPRLLVAQRGGQYQGQTALHIVVSKGNLPGAEALLREMDGDELLDIRATGTKFRDTVMEGELALHTAALTLNWTMLAATKGAGRVCAHILSLDGVYCLLDTHDGLFDTHLYDITELDPITNTFWQNERKRSEIAWAQNISPADARQVQSVGELLSSRSKVEPLDNQSQRDGPERESRNSDSNCLRVPVCFCNNGVPDAPSVLEIICGVSADQAFCLLSTDVVRQVVSSKWRRLRGVYFIWFFTHELRHISASLRY</sequence>
<protein>
    <submittedName>
        <fullName evidence="2">Uncharacterized protein</fullName>
    </submittedName>
</protein>